<protein>
    <submittedName>
        <fullName evidence="1">Uncharacterized protein</fullName>
    </submittedName>
</protein>
<dbReference type="Proteomes" id="UP000076632">
    <property type="component" value="Unassembled WGS sequence"/>
</dbReference>
<keyword evidence="2" id="KW-1185">Reference proteome</keyword>
<dbReference type="GeneID" id="28898505"/>
<evidence type="ECO:0000313" key="2">
    <source>
        <dbReference type="Proteomes" id="UP000076632"/>
    </source>
</evidence>
<dbReference type="InParanoid" id="A0A164ZUR0"/>
<dbReference type="EMBL" id="KV407465">
    <property type="protein sequence ID" value="KZF19554.1"/>
    <property type="molecule type" value="Genomic_DNA"/>
</dbReference>
<dbReference type="OrthoDB" id="3924921at2759"/>
<dbReference type="RefSeq" id="XP_018185109.1">
    <property type="nucleotide sequence ID" value="XM_018333368.1"/>
</dbReference>
<organism evidence="1 2">
    <name type="scientific">Xylona heveae (strain CBS 132557 / TC161)</name>
    <dbReference type="NCBI Taxonomy" id="1328760"/>
    <lineage>
        <taxon>Eukaryota</taxon>
        <taxon>Fungi</taxon>
        <taxon>Dikarya</taxon>
        <taxon>Ascomycota</taxon>
        <taxon>Pezizomycotina</taxon>
        <taxon>Xylonomycetes</taxon>
        <taxon>Xylonales</taxon>
        <taxon>Xylonaceae</taxon>
        <taxon>Xylona</taxon>
    </lineage>
</organism>
<name>A0A164ZUR0_XYLHT</name>
<accession>A0A164ZUR0</accession>
<dbReference type="AlphaFoldDB" id="A0A164ZUR0"/>
<sequence length="269" mass="29606">MNSPAVSVALATTSPVLDLSGSTPFAIIVQCILHAKQPITIYSSDTILDYTFALHDHGLEFCEKDPSTGKIVASIPRPTINICPDQGRPAPLMVNKDRFITLFPEQPFVVEHAISKGGEDKISTGSESFSSNDLRLHILANGLQSDKTYIIRTRLGHAITWWRYGSAEAILKPLPSRLSSLTEAGWHQATLAMEWARDTQFGTTWASSSKKCCEERASNSNAEDDFKINLAAATPIFPVDQRIPLSYRSDGNTPEVEFRCEGTLPLWPS</sequence>
<evidence type="ECO:0000313" key="1">
    <source>
        <dbReference type="EMBL" id="KZF19554.1"/>
    </source>
</evidence>
<reference evidence="1 2" key="1">
    <citation type="journal article" date="2016" name="Fungal Biol.">
        <title>The genome of Xylona heveae provides a window into fungal endophytism.</title>
        <authorList>
            <person name="Gazis R."/>
            <person name="Kuo A."/>
            <person name="Riley R."/>
            <person name="LaButti K."/>
            <person name="Lipzen A."/>
            <person name="Lin J."/>
            <person name="Amirebrahimi M."/>
            <person name="Hesse C.N."/>
            <person name="Spatafora J.W."/>
            <person name="Henrissat B."/>
            <person name="Hainaut M."/>
            <person name="Grigoriev I.V."/>
            <person name="Hibbett D.S."/>
        </authorList>
    </citation>
    <scope>NUCLEOTIDE SEQUENCE [LARGE SCALE GENOMIC DNA]</scope>
    <source>
        <strain evidence="1 2">TC161</strain>
    </source>
</reference>
<proteinExistence type="predicted"/>
<gene>
    <name evidence="1" type="ORF">L228DRAFT_250583</name>
</gene>